<comment type="function">
    <text evidence="2 10 12">Catalyzes the transfer of a dimethylallyl group onto the adenine at position 37 in tRNAs that read codons beginning with uridine, leading to the formation of N6-(dimethylallyl)adenosine (i(6)A).</text>
</comment>
<dbReference type="GO" id="GO:0005524">
    <property type="term" value="F:ATP binding"/>
    <property type="evidence" value="ECO:0007669"/>
    <property type="project" value="UniProtKB-UniRule"/>
</dbReference>
<evidence type="ECO:0000256" key="2">
    <source>
        <dbReference type="ARBA" id="ARBA00003213"/>
    </source>
</evidence>
<comment type="subunit">
    <text evidence="10">Monomer.</text>
</comment>
<dbReference type="NCBIfam" id="TIGR00174">
    <property type="entry name" value="miaA"/>
    <property type="match status" value="1"/>
</dbReference>
<organism evidence="14">
    <name type="scientific">Scrofimicrobium appendicitidis</name>
    <dbReference type="NCBI Taxonomy" id="3079930"/>
    <lineage>
        <taxon>Bacteria</taxon>
        <taxon>Bacillati</taxon>
        <taxon>Actinomycetota</taxon>
        <taxon>Actinomycetes</taxon>
        <taxon>Actinomycetales</taxon>
        <taxon>Actinomycetaceae</taxon>
        <taxon>Scrofimicrobium</taxon>
    </lineage>
</organism>
<evidence type="ECO:0000256" key="3">
    <source>
        <dbReference type="ARBA" id="ARBA00005842"/>
    </source>
</evidence>
<gene>
    <name evidence="10 14" type="primary">miaA</name>
    <name evidence="14" type="ORF">SAC06_06940</name>
</gene>
<evidence type="ECO:0000256" key="7">
    <source>
        <dbReference type="ARBA" id="ARBA00022840"/>
    </source>
</evidence>
<keyword evidence="6 10" id="KW-0547">Nucleotide-binding</keyword>
<feature type="site" description="Interaction with substrate tRNA" evidence="10">
    <location>
        <position position="123"/>
    </location>
</feature>
<sequence>MTGAQMIAVVGQTASGKTDLGLLLAERLGGTVVNADSMQLYRGLEIGTAKTPVDQRRGIPHLLFDVLEIEQEASVARYQQEARQAVSQLLAEGRTPIVVGGSGLYVRALLDRFEFPGTDPEVRSRLEERCQQEGPGALHAELSRVDPAAAAQIHPHNARRIIRALEVIELTGAPYSAQLPDGKYFFEPTVQVAIRWDYDQLDRRINERTREMFADGGIVEETRALLDSGRHFGKTAARATGYAQALAVLRSELTVPEAIEQVSLLTRQLARRQMKWFKRDERIRWLNPGQLPG</sequence>
<dbReference type="InterPro" id="IPR039657">
    <property type="entry name" value="Dimethylallyltransferase"/>
</dbReference>
<evidence type="ECO:0000313" key="14">
    <source>
        <dbReference type="EMBL" id="XBW07380.1"/>
    </source>
</evidence>
<dbReference type="Gene3D" id="3.40.50.300">
    <property type="entry name" value="P-loop containing nucleotide triphosphate hydrolases"/>
    <property type="match status" value="1"/>
</dbReference>
<dbReference type="SUPFAM" id="SSF52540">
    <property type="entry name" value="P-loop containing nucleoside triphosphate hydrolases"/>
    <property type="match status" value="2"/>
</dbReference>
<comment type="catalytic activity">
    <reaction evidence="9 10 11">
        <text>adenosine(37) in tRNA + dimethylallyl diphosphate = N(6)-dimethylallyladenosine(37) in tRNA + diphosphate</text>
        <dbReference type="Rhea" id="RHEA:26482"/>
        <dbReference type="Rhea" id="RHEA-COMP:10162"/>
        <dbReference type="Rhea" id="RHEA-COMP:10375"/>
        <dbReference type="ChEBI" id="CHEBI:33019"/>
        <dbReference type="ChEBI" id="CHEBI:57623"/>
        <dbReference type="ChEBI" id="CHEBI:74411"/>
        <dbReference type="ChEBI" id="CHEBI:74415"/>
        <dbReference type="EC" id="2.5.1.75"/>
    </reaction>
</comment>
<comment type="cofactor">
    <cofactor evidence="1 10">
        <name>Mg(2+)</name>
        <dbReference type="ChEBI" id="CHEBI:18420"/>
    </cofactor>
</comment>
<feature type="binding site" evidence="10">
    <location>
        <begin position="11"/>
        <end position="18"/>
    </location>
    <ligand>
        <name>ATP</name>
        <dbReference type="ChEBI" id="CHEBI:30616"/>
    </ligand>
</feature>
<dbReference type="KEGG" id="sapp:SAC06_06940"/>
<evidence type="ECO:0000256" key="11">
    <source>
        <dbReference type="RuleBase" id="RU003783"/>
    </source>
</evidence>
<dbReference type="PANTHER" id="PTHR11088:SF60">
    <property type="entry name" value="TRNA DIMETHYLALLYLTRANSFERASE"/>
    <property type="match status" value="1"/>
</dbReference>
<keyword evidence="4 10" id="KW-0808">Transferase</keyword>
<proteinExistence type="inferred from homology"/>
<comment type="caution">
    <text evidence="10">Lacks conserved residue(s) required for the propagation of feature annotation.</text>
</comment>
<dbReference type="EC" id="2.5.1.75" evidence="10"/>
<dbReference type="Pfam" id="PF01715">
    <property type="entry name" value="IPPT"/>
    <property type="match status" value="1"/>
</dbReference>
<dbReference type="EMBL" id="CP138335">
    <property type="protein sequence ID" value="XBW07380.1"/>
    <property type="molecule type" value="Genomic_DNA"/>
</dbReference>
<evidence type="ECO:0000256" key="10">
    <source>
        <dbReference type="HAMAP-Rule" id="MF_00185"/>
    </source>
</evidence>
<keyword evidence="7 10" id="KW-0067">ATP-binding</keyword>
<reference evidence="14" key="1">
    <citation type="submission" date="2023-11" db="EMBL/GenBank/DDBJ databases">
        <title>Scrofimicrobium hongkongense sp. nov., isolated from a patient with peritonitis.</title>
        <authorList>
            <person name="Lao H.Y."/>
            <person name="Wong A.Y.P."/>
            <person name="Ng T.L."/>
            <person name="Wong R.Y.L."/>
            <person name="Yau M.C.Y."/>
            <person name="Lam J.Y.W."/>
            <person name="Siu G.K.H."/>
        </authorList>
    </citation>
    <scope>NUCLEOTIDE SEQUENCE</scope>
    <source>
        <strain evidence="14">R131</strain>
    </source>
</reference>
<dbReference type="AlphaFoldDB" id="A0AAU7V6U2"/>
<accession>A0AAU7V6U2</accession>
<dbReference type="InterPro" id="IPR027417">
    <property type="entry name" value="P-loop_NTPase"/>
</dbReference>
<name>A0AAU7V6U2_9ACTO</name>
<dbReference type="PANTHER" id="PTHR11088">
    <property type="entry name" value="TRNA DIMETHYLALLYLTRANSFERASE"/>
    <property type="match status" value="1"/>
</dbReference>
<dbReference type="Gene3D" id="1.10.20.140">
    <property type="match status" value="1"/>
</dbReference>
<evidence type="ECO:0000256" key="5">
    <source>
        <dbReference type="ARBA" id="ARBA00022694"/>
    </source>
</evidence>
<keyword evidence="5 10" id="KW-0819">tRNA processing</keyword>
<dbReference type="HAMAP" id="MF_00185">
    <property type="entry name" value="IPP_trans"/>
    <property type="match status" value="1"/>
</dbReference>
<evidence type="ECO:0000256" key="8">
    <source>
        <dbReference type="ARBA" id="ARBA00022842"/>
    </source>
</evidence>
<comment type="similarity">
    <text evidence="3 10 13">Belongs to the IPP transferase family.</text>
</comment>
<dbReference type="FunFam" id="1.10.20.140:FF:000001">
    <property type="entry name" value="tRNA dimethylallyltransferase"/>
    <property type="match status" value="1"/>
</dbReference>
<dbReference type="InterPro" id="IPR018022">
    <property type="entry name" value="IPT"/>
</dbReference>
<evidence type="ECO:0000256" key="9">
    <source>
        <dbReference type="ARBA" id="ARBA00049563"/>
    </source>
</evidence>
<evidence type="ECO:0000256" key="1">
    <source>
        <dbReference type="ARBA" id="ARBA00001946"/>
    </source>
</evidence>
<dbReference type="RefSeq" id="WP_350257586.1">
    <property type="nucleotide sequence ID" value="NZ_CP138335.1"/>
</dbReference>
<feature type="site" description="Interaction with substrate tRNA" evidence="10">
    <location>
        <position position="102"/>
    </location>
</feature>
<evidence type="ECO:0000256" key="13">
    <source>
        <dbReference type="RuleBase" id="RU003785"/>
    </source>
</evidence>
<protein>
    <recommendedName>
        <fullName evidence="10">tRNA dimethylallyltransferase</fullName>
        <ecNumber evidence="10">2.5.1.75</ecNumber>
    </recommendedName>
    <alternativeName>
        <fullName evidence="10">Dimethylallyl diphosphate:tRNA dimethylallyltransferase</fullName>
        <shortName evidence="10">DMAPP:tRNA dimethylallyltransferase</shortName>
        <shortName evidence="10">DMATase</shortName>
    </alternativeName>
    <alternativeName>
        <fullName evidence="10">Isopentenyl-diphosphate:tRNA isopentenyltransferase</fullName>
        <shortName evidence="10">IPP transferase</shortName>
        <shortName evidence="10">IPPT</shortName>
        <shortName evidence="10">IPTase</shortName>
    </alternativeName>
</protein>
<dbReference type="GO" id="GO:0052381">
    <property type="term" value="F:tRNA dimethylallyltransferase activity"/>
    <property type="evidence" value="ECO:0007669"/>
    <property type="project" value="UniProtKB-UniRule"/>
</dbReference>
<evidence type="ECO:0000256" key="4">
    <source>
        <dbReference type="ARBA" id="ARBA00022679"/>
    </source>
</evidence>
<feature type="binding site" evidence="10">
    <location>
        <begin position="13"/>
        <end position="18"/>
    </location>
    <ligand>
        <name>substrate</name>
    </ligand>
</feature>
<feature type="region of interest" description="Interaction with substrate tRNA" evidence="10">
    <location>
        <begin position="36"/>
        <end position="39"/>
    </location>
</feature>
<keyword evidence="8 10" id="KW-0460">Magnesium</keyword>
<evidence type="ECO:0000256" key="6">
    <source>
        <dbReference type="ARBA" id="ARBA00022741"/>
    </source>
</evidence>
<evidence type="ECO:0000256" key="12">
    <source>
        <dbReference type="RuleBase" id="RU003784"/>
    </source>
</evidence>
<dbReference type="GO" id="GO:0006400">
    <property type="term" value="P:tRNA modification"/>
    <property type="evidence" value="ECO:0007669"/>
    <property type="project" value="TreeGrafter"/>
</dbReference>